<dbReference type="Proteomes" id="UP000567179">
    <property type="component" value="Unassembled WGS sequence"/>
</dbReference>
<sequence>MASTDTGIRIPHIERLDGENYHNWKFAVKMVLRNRGCWEVVSGAMKKPAETEKEKVKEWRKLADDGLTIIGLTVDPSQYTYIRDAEDGVEAWSILKGLYEKNTRSTRINLKRQFYNFEHDVDAPMQAYVSGITDLAAKLKAIGVSLTDEDITDVLIFNLNNDYSSIAASLTASKAGLKIADVTGALLEEEQRRGGAPKLETAMTAKYNDGRGPWPNVRKGPETARREGYAGTLGCYRCGRTGHIWRFCTAKRTVDNKEIPEDWKSALTKNSDDQKDDKASIAYAVNESLNDAQVWY</sequence>
<keyword evidence="1" id="KW-0507">mRNA processing</keyword>
<keyword evidence="5" id="KW-1185">Reference proteome</keyword>
<dbReference type="PANTHER" id="PTHR47481">
    <property type="match status" value="1"/>
</dbReference>
<feature type="domain" description="CCHC-type" evidence="3">
    <location>
        <begin position="235"/>
        <end position="248"/>
    </location>
</feature>
<comment type="caution">
    <text evidence="4">The sequence shown here is derived from an EMBL/GenBank/DDBJ whole genome shotgun (WGS) entry which is preliminary data.</text>
</comment>
<proteinExistence type="predicted"/>
<organism evidence="4 5">
    <name type="scientific">Psilocybe cf. subviscida</name>
    <dbReference type="NCBI Taxonomy" id="2480587"/>
    <lineage>
        <taxon>Eukaryota</taxon>
        <taxon>Fungi</taxon>
        <taxon>Dikarya</taxon>
        <taxon>Basidiomycota</taxon>
        <taxon>Agaricomycotina</taxon>
        <taxon>Agaricomycetes</taxon>
        <taxon>Agaricomycetidae</taxon>
        <taxon>Agaricales</taxon>
        <taxon>Agaricineae</taxon>
        <taxon>Strophariaceae</taxon>
        <taxon>Psilocybe</taxon>
    </lineage>
</organism>
<dbReference type="AlphaFoldDB" id="A0A8H5EUM9"/>
<dbReference type="InterPro" id="IPR001878">
    <property type="entry name" value="Znf_CCHC"/>
</dbReference>
<dbReference type="GO" id="GO:0003676">
    <property type="term" value="F:nucleic acid binding"/>
    <property type="evidence" value="ECO:0007669"/>
    <property type="project" value="InterPro"/>
</dbReference>
<keyword evidence="2" id="KW-0479">Metal-binding</keyword>
<dbReference type="SUPFAM" id="SSF57756">
    <property type="entry name" value="Retrovirus zinc finger-like domains"/>
    <property type="match status" value="1"/>
</dbReference>
<accession>A0A8H5EUM9</accession>
<evidence type="ECO:0000313" key="5">
    <source>
        <dbReference type="Proteomes" id="UP000567179"/>
    </source>
</evidence>
<reference evidence="4 5" key="1">
    <citation type="journal article" date="2020" name="ISME J.">
        <title>Uncovering the hidden diversity of litter-decomposition mechanisms in mushroom-forming fungi.</title>
        <authorList>
            <person name="Floudas D."/>
            <person name="Bentzer J."/>
            <person name="Ahren D."/>
            <person name="Johansson T."/>
            <person name="Persson P."/>
            <person name="Tunlid A."/>
        </authorList>
    </citation>
    <scope>NUCLEOTIDE SEQUENCE [LARGE SCALE GENOMIC DNA]</scope>
    <source>
        <strain evidence="4 5">CBS 101986</strain>
    </source>
</reference>
<dbReference type="GO" id="GO:0008270">
    <property type="term" value="F:zinc ion binding"/>
    <property type="evidence" value="ECO:0007669"/>
    <property type="project" value="UniProtKB-KW"/>
</dbReference>
<evidence type="ECO:0000256" key="2">
    <source>
        <dbReference type="PROSITE-ProRule" id="PRU00047"/>
    </source>
</evidence>
<dbReference type="InterPro" id="IPR036875">
    <property type="entry name" value="Znf_CCHC_sf"/>
</dbReference>
<name>A0A8H5EUM9_9AGAR</name>
<keyword evidence="2" id="KW-0863">Zinc-finger</keyword>
<dbReference type="EMBL" id="JAACJJ010000056">
    <property type="protein sequence ID" value="KAF5313049.1"/>
    <property type="molecule type" value="Genomic_DNA"/>
</dbReference>
<protein>
    <recommendedName>
        <fullName evidence="3">CCHC-type domain-containing protein</fullName>
    </recommendedName>
</protein>
<evidence type="ECO:0000259" key="3">
    <source>
        <dbReference type="PROSITE" id="PS50158"/>
    </source>
</evidence>
<dbReference type="PANTHER" id="PTHR47481:SF7">
    <property type="entry name" value="CCHC-TYPE DOMAIN-CONTAINING PROTEIN"/>
    <property type="match status" value="1"/>
</dbReference>
<dbReference type="PROSITE" id="PS50158">
    <property type="entry name" value="ZF_CCHC"/>
    <property type="match status" value="1"/>
</dbReference>
<dbReference type="GO" id="GO:0006397">
    <property type="term" value="P:mRNA processing"/>
    <property type="evidence" value="ECO:0007669"/>
    <property type="project" value="UniProtKB-KW"/>
</dbReference>
<evidence type="ECO:0000256" key="1">
    <source>
        <dbReference type="ARBA" id="ARBA00022664"/>
    </source>
</evidence>
<gene>
    <name evidence="4" type="ORF">D9619_002415</name>
</gene>
<dbReference type="OrthoDB" id="2797670at2759"/>
<evidence type="ECO:0000313" key="4">
    <source>
        <dbReference type="EMBL" id="KAF5313049.1"/>
    </source>
</evidence>
<dbReference type="Pfam" id="PF14223">
    <property type="entry name" value="Retrotran_gag_2"/>
    <property type="match status" value="1"/>
</dbReference>
<keyword evidence="2" id="KW-0862">Zinc</keyword>